<evidence type="ECO:0000256" key="4">
    <source>
        <dbReference type="ARBA" id="ARBA00023136"/>
    </source>
</evidence>
<keyword evidence="2 5" id="KW-0812">Transmembrane</keyword>
<name>A0A0F9BA58_9ZZZZ</name>
<dbReference type="PROSITE" id="PS50928">
    <property type="entry name" value="ABC_TM1"/>
    <property type="match status" value="1"/>
</dbReference>
<gene>
    <name evidence="7" type="ORF">LCGC14_2751770</name>
</gene>
<protein>
    <recommendedName>
        <fullName evidence="6">ABC transmembrane type-1 domain-containing protein</fullName>
    </recommendedName>
</protein>
<dbReference type="InterPro" id="IPR000515">
    <property type="entry name" value="MetI-like"/>
</dbReference>
<proteinExistence type="predicted"/>
<dbReference type="PANTHER" id="PTHR43632">
    <property type="entry name" value="PERMEASE COMPONENT OF TUNGSTATE ABC TRANSPORTER"/>
    <property type="match status" value="1"/>
</dbReference>
<feature type="non-terminal residue" evidence="7">
    <location>
        <position position="1"/>
    </location>
</feature>
<dbReference type="SUPFAM" id="SSF161098">
    <property type="entry name" value="MetI-like"/>
    <property type="match status" value="1"/>
</dbReference>
<accession>A0A0F9BA58</accession>
<feature type="domain" description="ABC transmembrane type-1" evidence="6">
    <location>
        <begin position="1"/>
        <end position="177"/>
    </location>
</feature>
<dbReference type="AlphaFoldDB" id="A0A0F9BA58"/>
<evidence type="ECO:0000256" key="2">
    <source>
        <dbReference type="ARBA" id="ARBA00022692"/>
    </source>
</evidence>
<reference evidence="7" key="1">
    <citation type="journal article" date="2015" name="Nature">
        <title>Complex archaea that bridge the gap between prokaryotes and eukaryotes.</title>
        <authorList>
            <person name="Spang A."/>
            <person name="Saw J.H."/>
            <person name="Jorgensen S.L."/>
            <person name="Zaremba-Niedzwiedzka K."/>
            <person name="Martijn J."/>
            <person name="Lind A.E."/>
            <person name="van Eijk R."/>
            <person name="Schleper C."/>
            <person name="Guy L."/>
            <person name="Ettema T.J."/>
        </authorList>
    </citation>
    <scope>NUCLEOTIDE SEQUENCE</scope>
</reference>
<dbReference type="Gene3D" id="1.10.3720.10">
    <property type="entry name" value="MetI-like"/>
    <property type="match status" value="1"/>
</dbReference>
<evidence type="ECO:0000313" key="7">
    <source>
        <dbReference type="EMBL" id="KKK87584.1"/>
    </source>
</evidence>
<dbReference type="GO" id="GO:0016020">
    <property type="term" value="C:membrane"/>
    <property type="evidence" value="ECO:0007669"/>
    <property type="project" value="UniProtKB-SubCell"/>
</dbReference>
<sequence>ALGALVGLHRFPGRGVITTILNTCFALPTVVVGLFIYLFLSHRGPLGMLGLLYTPGAMIIAQTILATPIIGALSLVAVKSVDPAITKSAISLGATRIQTTLAVLREARVAILAALIVGFGRVITEIGAAMIVGGNIKGTTRVMSTAIALETGKGKFELALALGIILLTIAFLINAGLYYLQRIRE</sequence>
<keyword evidence="4 5" id="KW-0472">Membrane</keyword>
<dbReference type="EMBL" id="LAZR01050333">
    <property type="protein sequence ID" value="KKK87584.1"/>
    <property type="molecule type" value="Genomic_DNA"/>
</dbReference>
<dbReference type="PANTHER" id="PTHR43632:SF1">
    <property type="entry name" value="PERMEASE COMPONENT OF TUNGSTATE ABC TRANSPORTER"/>
    <property type="match status" value="1"/>
</dbReference>
<dbReference type="InterPro" id="IPR035906">
    <property type="entry name" value="MetI-like_sf"/>
</dbReference>
<evidence type="ECO:0000256" key="1">
    <source>
        <dbReference type="ARBA" id="ARBA00004141"/>
    </source>
</evidence>
<dbReference type="NCBIfam" id="NF038017">
    <property type="entry name" value="ABC_perm1"/>
    <property type="match status" value="1"/>
</dbReference>
<comment type="caution">
    <text evidence="7">The sequence shown here is derived from an EMBL/GenBank/DDBJ whole genome shotgun (WGS) entry which is preliminary data.</text>
</comment>
<evidence type="ECO:0000259" key="6">
    <source>
        <dbReference type="PROSITE" id="PS50928"/>
    </source>
</evidence>
<evidence type="ECO:0000256" key="3">
    <source>
        <dbReference type="ARBA" id="ARBA00022989"/>
    </source>
</evidence>
<feature type="transmembrane region" description="Helical" evidence="5">
    <location>
        <begin position="111"/>
        <end position="136"/>
    </location>
</feature>
<keyword evidence="3 5" id="KW-1133">Transmembrane helix</keyword>
<dbReference type="GO" id="GO:0055085">
    <property type="term" value="P:transmembrane transport"/>
    <property type="evidence" value="ECO:0007669"/>
    <property type="project" value="InterPro"/>
</dbReference>
<organism evidence="7">
    <name type="scientific">marine sediment metagenome</name>
    <dbReference type="NCBI Taxonomy" id="412755"/>
    <lineage>
        <taxon>unclassified sequences</taxon>
        <taxon>metagenomes</taxon>
        <taxon>ecological metagenomes</taxon>
    </lineage>
</organism>
<feature type="transmembrane region" description="Helical" evidence="5">
    <location>
        <begin position="20"/>
        <end position="40"/>
    </location>
</feature>
<feature type="transmembrane region" description="Helical" evidence="5">
    <location>
        <begin position="52"/>
        <end position="78"/>
    </location>
</feature>
<dbReference type="Pfam" id="PF00528">
    <property type="entry name" value="BPD_transp_1"/>
    <property type="match status" value="1"/>
</dbReference>
<comment type="subcellular location">
    <subcellularLocation>
        <location evidence="1">Membrane</location>
        <topology evidence="1">Multi-pass membrane protein</topology>
    </subcellularLocation>
</comment>
<feature type="transmembrane region" description="Helical" evidence="5">
    <location>
        <begin position="156"/>
        <end position="180"/>
    </location>
</feature>
<dbReference type="InterPro" id="IPR049783">
    <property type="entry name" value="ABC_perm_TupB-like"/>
</dbReference>
<evidence type="ECO:0000256" key="5">
    <source>
        <dbReference type="SAM" id="Phobius"/>
    </source>
</evidence>